<keyword evidence="3 11" id="KW-0813">Transport</keyword>
<feature type="transmembrane region" description="Helical" evidence="11">
    <location>
        <begin position="1004"/>
        <end position="1027"/>
    </location>
</feature>
<dbReference type="InterPro" id="IPR013769">
    <property type="entry name" value="Band3_cytoplasmic_dom"/>
</dbReference>
<evidence type="ECO:0000313" key="15">
    <source>
        <dbReference type="EMBL" id="CAH3194221.1"/>
    </source>
</evidence>
<feature type="transmembrane region" description="Helical" evidence="11">
    <location>
        <begin position="1556"/>
        <end position="1575"/>
    </location>
</feature>
<dbReference type="PRINTS" id="PR00165">
    <property type="entry name" value="ANIONEXCHNGR"/>
</dbReference>
<dbReference type="NCBIfam" id="TIGR00834">
    <property type="entry name" value="ae"/>
    <property type="match status" value="2"/>
</dbReference>
<keyword evidence="7 11" id="KW-1133">Transmembrane helix</keyword>
<proteinExistence type="inferred from homology"/>
<evidence type="ECO:0000256" key="6">
    <source>
        <dbReference type="ARBA" id="ARBA00022692"/>
    </source>
</evidence>
<keyword evidence="16" id="KW-1185">Reference proteome</keyword>
<keyword evidence="5" id="KW-0039">Anion exchange</keyword>
<organism evidence="15 16">
    <name type="scientific">Porites evermanni</name>
    <dbReference type="NCBI Taxonomy" id="104178"/>
    <lineage>
        <taxon>Eukaryota</taxon>
        <taxon>Metazoa</taxon>
        <taxon>Cnidaria</taxon>
        <taxon>Anthozoa</taxon>
        <taxon>Hexacorallia</taxon>
        <taxon>Scleractinia</taxon>
        <taxon>Fungiina</taxon>
        <taxon>Poritidae</taxon>
        <taxon>Porites</taxon>
    </lineage>
</organism>
<feature type="domain" description="Band 3 cytoplasmic" evidence="14">
    <location>
        <begin position="310"/>
        <end position="632"/>
    </location>
</feature>
<feature type="transmembrane region" description="Helical" evidence="11">
    <location>
        <begin position="708"/>
        <end position="726"/>
    </location>
</feature>
<feature type="transmembrane region" description="Helical" evidence="11">
    <location>
        <begin position="902"/>
        <end position="922"/>
    </location>
</feature>
<comment type="catalytic activity">
    <reaction evidence="10">
        <text>hydrogencarbonate(in) + chloride(out) = hydrogencarbonate(out) + chloride(in)</text>
        <dbReference type="Rhea" id="RHEA:72363"/>
        <dbReference type="ChEBI" id="CHEBI:17544"/>
        <dbReference type="ChEBI" id="CHEBI:17996"/>
    </reaction>
</comment>
<evidence type="ECO:0000313" key="16">
    <source>
        <dbReference type="Proteomes" id="UP001159427"/>
    </source>
</evidence>
<sequence>MAEFGKVSSAVNRDQDDIDLEQVKPLNRVDNDEFRKVFDRPYVAPRPSESGYDPSSEVQTSHYDYNFDEKDYKSRRISSTRYHEPLQRIHSRSRLHKLDKTDGSSRKEKRKSRELREVDVLPKINEGQEHKGHYSDSDERPRSLTDFPSIKKRHHHHHRHHSRHHHEPKDVKDKKENKDAKDLKDLREKSHHHHHRHHHHRRPPIPAVHQHRTISEREQLQSRLRSGALTLREIEPIQERLATEKDEASQLAKRDLEEMAWHRFEDLRGLRRRRPHLPRHKSGMKTHFSHTDISKSLQRFPVKYDHSPREAFIELEQLTKHGEEMEWKETARWIKFEEDVEESNRWGKPHVASLTFHSLLELRKGLEKGTVLLDLEKFDLPSIAEAVVENMVITDQLSQTNSNKVLAALLLRHRHQHQLTPPMPRRPSSYNLLAMAKKESKTSFPPVDSEHKIPVAETEGETVEDGTIRLKIDDSFDDVAFQEMSQLPLTTDDNKEQKPDVTFAPEPVVEGGKGVKQESDVKGKIPEGAEATTVLVGTLDELEHSVLAFVRLAKGCDLNITEVSIPVRFLFVLLGPSSGEESYHEIGRSVATLMSDKAFHDIAYRADSREDLLTAINGFLSDTVVLPPGEWDRNVLLPILIEQSRALARRKKMAKAALAAAAEEEEDDPLERTGSFCGGLIQDVKRRTKVYLSDFTDGFNMQCLLTSIFLYFSVFAPNVAFGSILAKKTDGWLGVSEVIFATCLCGVLFGLSAGQPLIIIGTTGPVLVFEQTIYNFCNSYQVEFLVWRCWIGFWVMIILFGVVALEGCFLVRYFTRFTEEIFATLISAIFIYEAIHFLEEVFKKDPLEKSYSEVPCDGTKQTKGRPNTALLSTILVLGTFFVAFYMRKLRTSYFFGKRARRLVSDFGIVIAMASMLLLDIFVHDKVTTQKISIGDPFHTGFTPSRNKDRGWFINPGGMTKPMGSGWIFAAIIPALFIGILLFMETELTGVLINKKENKLLKGAGFNLDLCVMGLLSFICSLMGLPWMCAATVRSVSHLQSLTIWSTSHAPGVKPHIVEVCYLNAFHDIAYRADSREDLLTAINGFLSDTVVLPPGEWDRNVLLPILIEQSRALARRKKMAKAALAAAAEEEEDDPLERTGSFCGGLIQDVKRRTKVYLSDFTDGFNMQCLLTSIFLYFSVFAPNVAFGSILAKKTDGWLGVSEVIFATCLCGVLFGLSAGQPLIIIGTTGPVLVFEQTIYNFCNSYQVEFLVWRCWIGFWVMIILFGVVALEGCFLVRYFTRFTEEIFATLISAIFIYEAIHFLEEVFKKDPLEKSYSEVPCDGTKQTKGRPNTALLSTILVLGTFFVAFYMRKLRTSYFFGKRARRLVSDFGIVIAMASMLLLDIFVHDKVTTQKISIGDPFHTGFTPSRNKDRGWFINPGGMTKPMGSGWIFAAIIPALFIGILLFMETELTGVLINKKENKLLKGAGFNLDLCVMGLLSFICSLMGLPWMCAATVRSVSHLQSLTIWSTSHAPGVKPHIVEVKEQRVTNIAIHVLTGISILLAPALNRIPVPVMFGVLLYLGVCSLSGIQLVDRLIMMFMPPKYHPDVQYVRKV</sequence>
<evidence type="ECO:0000256" key="8">
    <source>
        <dbReference type="ARBA" id="ARBA00023065"/>
    </source>
</evidence>
<dbReference type="InterPro" id="IPR016152">
    <property type="entry name" value="PTrfase/Anion_transptr"/>
</dbReference>
<evidence type="ECO:0000256" key="9">
    <source>
        <dbReference type="ARBA" id="ARBA00023136"/>
    </source>
</evidence>
<dbReference type="Gene3D" id="3.40.930.10">
    <property type="entry name" value="Mannitol-specific EII, Chain A"/>
    <property type="match status" value="2"/>
</dbReference>
<feature type="transmembrane region" description="Helical" evidence="11">
    <location>
        <begin position="965"/>
        <end position="983"/>
    </location>
</feature>
<evidence type="ECO:0000256" key="3">
    <source>
        <dbReference type="ARBA" id="ARBA00022448"/>
    </source>
</evidence>
<reference evidence="15 16" key="1">
    <citation type="submission" date="2022-05" db="EMBL/GenBank/DDBJ databases">
        <authorList>
            <consortium name="Genoscope - CEA"/>
            <person name="William W."/>
        </authorList>
    </citation>
    <scope>NUCLEOTIDE SEQUENCE [LARGE SCALE GENOMIC DNA]</scope>
</reference>
<protein>
    <recommendedName>
        <fullName evidence="11">Anion exchange protein</fullName>
    </recommendedName>
</protein>
<feature type="transmembrane region" description="Helical" evidence="11">
    <location>
        <begin position="869"/>
        <end position="886"/>
    </location>
</feature>
<keyword evidence="9 11" id="KW-0472">Membrane</keyword>
<dbReference type="Gene3D" id="1.10.287.570">
    <property type="entry name" value="Helical hairpin bin"/>
    <property type="match status" value="2"/>
</dbReference>
<dbReference type="SUPFAM" id="SSF55804">
    <property type="entry name" value="Phoshotransferase/anion transport protein"/>
    <property type="match status" value="2"/>
</dbReference>
<dbReference type="EMBL" id="CALNXI010003756">
    <property type="protein sequence ID" value="CAH3194221.1"/>
    <property type="molecule type" value="Genomic_DNA"/>
</dbReference>
<feature type="compositionally biased region" description="Basic and acidic residues" evidence="12">
    <location>
        <begin position="65"/>
        <end position="74"/>
    </location>
</feature>
<comment type="caution">
    <text evidence="15">The sequence shown here is derived from an EMBL/GenBank/DDBJ whole genome shotgun (WGS) entry which is preliminary data.</text>
</comment>
<dbReference type="InterPro" id="IPR011531">
    <property type="entry name" value="HCO3_transpt-like_TM_dom"/>
</dbReference>
<dbReference type="Pfam" id="PF07565">
    <property type="entry name" value="Band_3_cyto"/>
    <property type="match status" value="2"/>
</dbReference>
<evidence type="ECO:0000256" key="12">
    <source>
        <dbReference type="SAM" id="MobiDB-lite"/>
    </source>
</evidence>
<keyword evidence="6 11" id="KW-0812">Transmembrane</keyword>
<feature type="transmembrane region" description="Helical" evidence="11">
    <location>
        <begin position="1204"/>
        <end position="1226"/>
    </location>
</feature>
<feature type="domain" description="Bicarbonate transporter-like transmembrane" evidence="13">
    <location>
        <begin position="676"/>
        <end position="850"/>
    </location>
</feature>
<feature type="transmembrane region" description="Helical" evidence="11">
    <location>
        <begin position="1335"/>
        <end position="1352"/>
    </location>
</feature>
<feature type="transmembrane region" description="Helical" evidence="11">
    <location>
        <begin position="1431"/>
        <end position="1449"/>
    </location>
</feature>
<dbReference type="Proteomes" id="UP001159427">
    <property type="component" value="Unassembled WGS sequence"/>
</dbReference>
<evidence type="ECO:0000256" key="4">
    <source>
        <dbReference type="ARBA" id="ARBA00022475"/>
    </source>
</evidence>
<feature type="compositionally biased region" description="Basic and acidic residues" evidence="12">
    <location>
        <begin position="167"/>
        <end position="188"/>
    </location>
</feature>
<feature type="compositionally biased region" description="Basic and acidic residues" evidence="12">
    <location>
        <begin position="96"/>
        <end position="106"/>
    </location>
</feature>
<keyword evidence="4" id="KW-1003">Cell membrane</keyword>
<feature type="compositionally biased region" description="Basic residues" evidence="12">
    <location>
        <begin position="189"/>
        <end position="203"/>
    </location>
</feature>
<evidence type="ECO:0000256" key="1">
    <source>
        <dbReference type="ARBA" id="ARBA00004651"/>
    </source>
</evidence>
<name>A0ABN8SV87_9CNID</name>
<keyword evidence="8 11" id="KW-0406">Ion transport</keyword>
<feature type="transmembrane region" description="Helical" evidence="11">
    <location>
        <begin position="791"/>
        <end position="814"/>
    </location>
</feature>
<gene>
    <name evidence="15" type="ORF">PEVE_00027371</name>
</gene>
<accession>A0ABN8SV87</accession>
<dbReference type="PANTHER" id="PTHR11453">
    <property type="entry name" value="ANION EXCHANGE PROTEIN"/>
    <property type="match status" value="1"/>
</dbReference>
<feature type="domain" description="Bicarbonate transporter-like transmembrane" evidence="13">
    <location>
        <begin position="860"/>
        <end position="1059"/>
    </location>
</feature>
<feature type="compositionally biased region" description="Basic and acidic residues" evidence="12">
    <location>
        <begin position="513"/>
        <end position="522"/>
    </location>
</feature>
<feature type="transmembrane region" description="Helical" evidence="11">
    <location>
        <begin position="1470"/>
        <end position="1493"/>
    </location>
</feature>
<feature type="transmembrane region" description="Helical" evidence="11">
    <location>
        <begin position="1257"/>
        <end position="1280"/>
    </location>
</feature>
<evidence type="ECO:0000256" key="7">
    <source>
        <dbReference type="ARBA" id="ARBA00022989"/>
    </source>
</evidence>
<feature type="region of interest" description="Disordered" evidence="12">
    <location>
        <begin position="491"/>
        <end position="522"/>
    </location>
</feature>
<evidence type="ECO:0000259" key="13">
    <source>
        <dbReference type="Pfam" id="PF00955"/>
    </source>
</evidence>
<evidence type="ECO:0000256" key="5">
    <source>
        <dbReference type="ARBA" id="ARBA00022681"/>
    </source>
</evidence>
<dbReference type="InterPro" id="IPR003020">
    <property type="entry name" value="HCO3_transpt_euk"/>
</dbReference>
<feature type="transmembrane region" description="Helical" evidence="11">
    <location>
        <begin position="1368"/>
        <end position="1388"/>
    </location>
</feature>
<feature type="compositionally biased region" description="Basic and acidic residues" evidence="12">
    <location>
        <begin position="27"/>
        <end position="39"/>
    </location>
</feature>
<feature type="region of interest" description="Disordered" evidence="12">
    <location>
        <begin position="1"/>
        <end position="210"/>
    </location>
</feature>
<feature type="compositionally biased region" description="Basic and acidic residues" evidence="12">
    <location>
        <begin position="114"/>
        <end position="143"/>
    </location>
</feature>
<feature type="compositionally biased region" description="Basic residues" evidence="12">
    <location>
        <begin position="150"/>
        <end position="166"/>
    </location>
</feature>
<feature type="transmembrane region" description="Helical" evidence="11">
    <location>
        <begin position="821"/>
        <end position="838"/>
    </location>
</feature>
<evidence type="ECO:0000256" key="11">
    <source>
        <dbReference type="RuleBase" id="RU362035"/>
    </source>
</evidence>
<comment type="subcellular location">
    <subcellularLocation>
        <location evidence="1">Cell membrane</location>
        <topology evidence="1">Multi-pass membrane protein</topology>
    </subcellularLocation>
    <subcellularLocation>
        <location evidence="11">Membrane</location>
        <topology evidence="11">Multi-pass membrane protein</topology>
    </subcellularLocation>
</comment>
<feature type="transmembrane region" description="Helical" evidence="11">
    <location>
        <begin position="1287"/>
        <end position="1304"/>
    </location>
</feature>
<feature type="domain" description="Band 3 cytoplasmic" evidence="14">
    <location>
        <begin position="1064"/>
        <end position="1098"/>
    </location>
</feature>
<evidence type="ECO:0000259" key="14">
    <source>
        <dbReference type="Pfam" id="PF07565"/>
    </source>
</evidence>
<dbReference type="PANTHER" id="PTHR11453:SF47">
    <property type="entry name" value="ANION EXCHANGE PROTEIN"/>
    <property type="match status" value="1"/>
</dbReference>
<dbReference type="PRINTS" id="PR01231">
    <property type="entry name" value="HCO3TRNSPORT"/>
</dbReference>
<feature type="domain" description="Bicarbonate transporter-like transmembrane" evidence="13">
    <location>
        <begin position="1142"/>
        <end position="1316"/>
    </location>
</feature>
<feature type="transmembrane region" description="Helical" evidence="11">
    <location>
        <begin position="738"/>
        <end position="760"/>
    </location>
</feature>
<comment type="similarity">
    <text evidence="2 11">Belongs to the anion exchanger (TC 2.A.31) family.</text>
</comment>
<evidence type="ECO:0000256" key="10">
    <source>
        <dbReference type="ARBA" id="ARBA00049347"/>
    </source>
</evidence>
<dbReference type="InterPro" id="IPR001717">
    <property type="entry name" value="Anion_exchange"/>
</dbReference>
<feature type="domain" description="Bicarbonate transporter-like transmembrane" evidence="13">
    <location>
        <begin position="1326"/>
        <end position="1597"/>
    </location>
</feature>
<feature type="transmembrane region" description="Helical" evidence="11">
    <location>
        <begin position="1174"/>
        <end position="1192"/>
    </location>
</feature>
<evidence type="ECO:0000256" key="2">
    <source>
        <dbReference type="ARBA" id="ARBA00010993"/>
    </source>
</evidence>
<dbReference type="Pfam" id="PF00955">
    <property type="entry name" value="HCO3_cotransp"/>
    <property type="match status" value="4"/>
</dbReference>